<accession>A0ABV9GDM5</accession>
<protein>
    <submittedName>
        <fullName evidence="1">Uncharacterized protein</fullName>
    </submittedName>
</protein>
<dbReference type="EMBL" id="JBHSFE010000021">
    <property type="protein sequence ID" value="MFC4611150.1"/>
    <property type="molecule type" value="Genomic_DNA"/>
</dbReference>
<reference evidence="2" key="1">
    <citation type="journal article" date="2019" name="Int. J. Syst. Evol. Microbiol.">
        <title>The Global Catalogue of Microorganisms (GCM) 10K type strain sequencing project: providing services to taxonomists for standard genome sequencing and annotation.</title>
        <authorList>
            <consortium name="The Broad Institute Genomics Platform"/>
            <consortium name="The Broad Institute Genome Sequencing Center for Infectious Disease"/>
            <person name="Wu L."/>
            <person name="Ma J."/>
        </authorList>
    </citation>
    <scope>NUCLEOTIDE SEQUENCE [LARGE SCALE GENOMIC DNA]</scope>
    <source>
        <strain evidence="2">CGMCC 4.7139</strain>
    </source>
</reference>
<evidence type="ECO:0000313" key="1">
    <source>
        <dbReference type="EMBL" id="MFC4611150.1"/>
    </source>
</evidence>
<dbReference type="RefSeq" id="WP_381199910.1">
    <property type="nucleotide sequence ID" value="NZ_JBHSFE010000021.1"/>
</dbReference>
<organism evidence="1 2">
    <name type="scientific">Streptomyces maoxianensis</name>
    <dbReference type="NCBI Taxonomy" id="1459942"/>
    <lineage>
        <taxon>Bacteria</taxon>
        <taxon>Bacillati</taxon>
        <taxon>Actinomycetota</taxon>
        <taxon>Actinomycetes</taxon>
        <taxon>Kitasatosporales</taxon>
        <taxon>Streptomycetaceae</taxon>
        <taxon>Streptomyces</taxon>
    </lineage>
</organism>
<proteinExistence type="predicted"/>
<keyword evidence="2" id="KW-1185">Reference proteome</keyword>
<gene>
    <name evidence="1" type="ORF">ACFO9E_25650</name>
</gene>
<comment type="caution">
    <text evidence="1">The sequence shown here is derived from an EMBL/GenBank/DDBJ whole genome shotgun (WGS) entry which is preliminary data.</text>
</comment>
<evidence type="ECO:0000313" key="2">
    <source>
        <dbReference type="Proteomes" id="UP001595993"/>
    </source>
</evidence>
<dbReference type="Proteomes" id="UP001595993">
    <property type="component" value="Unassembled WGS sequence"/>
</dbReference>
<name>A0ABV9GDM5_9ACTN</name>
<sequence length="51" mass="5458">MTSAECRARAVELLTAEGQRLRPRPEDIAEAAVWASLATAAAIEESSSKDQ</sequence>